<organism evidence="2 3">
    <name type="scientific">Azomonas macrocytogenes</name>
    <name type="common">Azotobacter macrocytogenes</name>
    <dbReference type="NCBI Taxonomy" id="69962"/>
    <lineage>
        <taxon>Bacteria</taxon>
        <taxon>Pseudomonadati</taxon>
        <taxon>Pseudomonadota</taxon>
        <taxon>Gammaproteobacteria</taxon>
        <taxon>Pseudomonadales</taxon>
        <taxon>Pseudomonadaceae</taxon>
        <taxon>Azomonas</taxon>
    </lineage>
</organism>
<feature type="signal peptide" evidence="1">
    <location>
        <begin position="1"/>
        <end position="24"/>
    </location>
</feature>
<protein>
    <submittedName>
        <fullName evidence="2">Conjugative transfer pilus assembly protein TraH</fullName>
    </submittedName>
</protein>
<keyword evidence="3" id="KW-1185">Reference proteome</keyword>
<dbReference type="RefSeq" id="WP_183168167.1">
    <property type="nucleotide sequence ID" value="NZ_JACHXI010000034.1"/>
</dbReference>
<proteinExistence type="predicted"/>
<gene>
    <name evidence="2" type="ORF">FHR87_003758</name>
</gene>
<sequence length="476" mass="51286">MLPTRRSSLALTVVLLMASSSTQAGGLQSEMNSLFNGMSNVTQPGVYESQRRGVLSGGRVSVKTRIVNENIVSLVPPSWKAGCGGVDLFGGSFSFINAEQLVQLLRAVAANAKGYAFQLALDNVFPDGAKWIEAFQKKIQELNQHLGNSCQLAQGIVNDVGSAFNLKGQNDASITATANGFFEDFFGSRQEPDGKGALATLKEKKPDEYQHMIGNIVWRQLNSNNVKAWFSYGDDALLEAIMSLTGTVIIQELEDDSNAQATGSNTPQTTPITTLPGNKIGLAELINGGSGIEIYSCARDKDNCLTAGQVGSGIARIDLAGIKQQIIDTLLGTPSSIGIIDKYAYNSAILTDAEKAFVANLPVGAGAIVRNLAILSRDSAQIFVTESAGSLALAMTYGFTEEFFRAARVAIANSKSPYIKNLSDLFQQSQAHIRREYGLLSAEYGDLSQSIERYNNLLTNVRKQQYLLNTMVDKQH</sequence>
<reference evidence="2 3" key="1">
    <citation type="submission" date="2020-08" db="EMBL/GenBank/DDBJ databases">
        <title>Genomic Encyclopedia of Type Strains, Phase III (KMG-III): the genomes of soil and plant-associated and newly described type strains.</title>
        <authorList>
            <person name="Whitman W."/>
        </authorList>
    </citation>
    <scope>NUCLEOTIDE SEQUENCE [LARGE SCALE GENOMIC DNA]</scope>
    <source>
        <strain evidence="2 3">CECT 4462</strain>
    </source>
</reference>
<dbReference type="Pfam" id="PF06122">
    <property type="entry name" value="TraH"/>
    <property type="match status" value="1"/>
</dbReference>
<feature type="chain" id="PRO_5033012896" evidence="1">
    <location>
        <begin position="25"/>
        <end position="476"/>
    </location>
</feature>
<dbReference type="InterPro" id="IPR010927">
    <property type="entry name" value="T4SS_TraH"/>
</dbReference>
<comment type="caution">
    <text evidence="2">The sequence shown here is derived from an EMBL/GenBank/DDBJ whole genome shotgun (WGS) entry which is preliminary data.</text>
</comment>
<keyword evidence="1" id="KW-0732">Signal</keyword>
<dbReference type="AlphaFoldDB" id="A0A839T789"/>
<evidence type="ECO:0000313" key="3">
    <source>
        <dbReference type="Proteomes" id="UP000549250"/>
    </source>
</evidence>
<accession>A0A839T789</accession>
<evidence type="ECO:0000313" key="2">
    <source>
        <dbReference type="EMBL" id="MBB3105322.1"/>
    </source>
</evidence>
<dbReference type="EMBL" id="JACHXI010000034">
    <property type="protein sequence ID" value="MBB3105322.1"/>
    <property type="molecule type" value="Genomic_DNA"/>
</dbReference>
<evidence type="ECO:0000256" key="1">
    <source>
        <dbReference type="SAM" id="SignalP"/>
    </source>
</evidence>
<dbReference type="Proteomes" id="UP000549250">
    <property type="component" value="Unassembled WGS sequence"/>
</dbReference>
<name>A0A839T789_AZOMA</name>